<proteinExistence type="predicted"/>
<organism evidence="2 3">
    <name type="scientific">Enterococcus faecium</name>
    <name type="common">Streptococcus faecium</name>
    <dbReference type="NCBI Taxonomy" id="1352"/>
    <lineage>
        <taxon>Bacteria</taxon>
        <taxon>Bacillati</taxon>
        <taxon>Bacillota</taxon>
        <taxon>Bacilli</taxon>
        <taxon>Lactobacillales</taxon>
        <taxon>Enterococcaceae</taxon>
        <taxon>Enterococcus</taxon>
    </lineage>
</organism>
<dbReference type="Proteomes" id="UP000194885">
    <property type="component" value="Unassembled WGS sequence"/>
</dbReference>
<sequence>MNEKLTTSVVMATYNGEKYIIEQLESLRDQTKLIDEVLIYDDGSQDKTADLIRKFIEKNKLDNWIFKVNEKNRGWRDNFMELLSAATKEIIFTCDQDDIWLPDKIEKMCAPFEKNRNISVLVSDYTEIIEETGSSAKLRKLKTIDEDGASKIVFRSENILLKRPGCVFAVKKEFVPKVQEYYTIAEKSAHDLAMWGAALIFDQLYYLPIPTIKFRRHGDSSFQKEVSTARKQNGIYDGRINTLKRFNVRLDSAKMFMKKQESIENIEQKEMIIDKMKKENLMRINILTKKKLSSVFASAFRYKNKFNYAADLYHVLKLNKSKRS</sequence>
<evidence type="ECO:0000259" key="1">
    <source>
        <dbReference type="Pfam" id="PF00535"/>
    </source>
</evidence>
<protein>
    <recommendedName>
        <fullName evidence="1">Glycosyltransferase 2-like domain-containing protein</fullName>
    </recommendedName>
</protein>
<dbReference type="PANTHER" id="PTHR22916:SF3">
    <property type="entry name" value="UDP-GLCNAC:BETAGAL BETA-1,3-N-ACETYLGLUCOSAMINYLTRANSFERASE-LIKE PROTEIN 1"/>
    <property type="match status" value="1"/>
</dbReference>
<accession>A0A242BKL6</accession>
<dbReference type="Gene3D" id="3.90.550.10">
    <property type="entry name" value="Spore Coat Polysaccharide Biosynthesis Protein SpsA, Chain A"/>
    <property type="match status" value="1"/>
</dbReference>
<comment type="caution">
    <text evidence="2">The sequence shown here is derived from an EMBL/GenBank/DDBJ whole genome shotgun (WGS) entry which is preliminary data.</text>
</comment>
<dbReference type="RefSeq" id="WP_086322883.1">
    <property type="nucleotide sequence ID" value="NZ_NGKW01000001.1"/>
</dbReference>
<dbReference type="PANTHER" id="PTHR22916">
    <property type="entry name" value="GLYCOSYLTRANSFERASE"/>
    <property type="match status" value="1"/>
</dbReference>
<dbReference type="AlphaFoldDB" id="A0A242BKL6"/>
<dbReference type="InterPro" id="IPR001173">
    <property type="entry name" value="Glyco_trans_2-like"/>
</dbReference>
<gene>
    <name evidence="2" type="ORF">A5810_000242</name>
</gene>
<dbReference type="EMBL" id="NGKW01000001">
    <property type="protein sequence ID" value="OTN95918.1"/>
    <property type="molecule type" value="Genomic_DNA"/>
</dbReference>
<evidence type="ECO:0000313" key="2">
    <source>
        <dbReference type="EMBL" id="OTN95918.1"/>
    </source>
</evidence>
<feature type="domain" description="Glycosyltransferase 2-like" evidence="1">
    <location>
        <begin position="8"/>
        <end position="128"/>
    </location>
</feature>
<dbReference type="GO" id="GO:0016758">
    <property type="term" value="F:hexosyltransferase activity"/>
    <property type="evidence" value="ECO:0007669"/>
    <property type="project" value="UniProtKB-ARBA"/>
</dbReference>
<dbReference type="InterPro" id="IPR029044">
    <property type="entry name" value="Nucleotide-diphossugar_trans"/>
</dbReference>
<dbReference type="Pfam" id="PF00535">
    <property type="entry name" value="Glycos_transf_2"/>
    <property type="match status" value="1"/>
</dbReference>
<dbReference type="SUPFAM" id="SSF53448">
    <property type="entry name" value="Nucleotide-diphospho-sugar transferases"/>
    <property type="match status" value="1"/>
</dbReference>
<name>A0A242BKL6_ENTFC</name>
<evidence type="ECO:0000313" key="3">
    <source>
        <dbReference type="Proteomes" id="UP000194885"/>
    </source>
</evidence>
<reference evidence="2 3" key="1">
    <citation type="submission" date="2017-05" db="EMBL/GenBank/DDBJ databases">
        <title>The Genome Sequence of Enterococcus faecium 7H8_DIV0219.</title>
        <authorList>
            <consortium name="The Broad Institute Genomics Platform"/>
            <consortium name="The Broad Institute Genomic Center for Infectious Diseases"/>
            <person name="Earl A."/>
            <person name="Manson A."/>
            <person name="Schwartman J."/>
            <person name="Gilmore M."/>
            <person name="Abouelleil A."/>
            <person name="Cao P."/>
            <person name="Chapman S."/>
            <person name="Cusick C."/>
            <person name="Shea T."/>
            <person name="Young S."/>
            <person name="Neafsey D."/>
            <person name="Nusbaum C."/>
            <person name="Birren B."/>
        </authorList>
    </citation>
    <scope>NUCLEOTIDE SEQUENCE [LARGE SCALE GENOMIC DNA]</scope>
    <source>
        <strain evidence="2 3">7H8_DIV0219</strain>
    </source>
</reference>